<dbReference type="GO" id="GO:0003700">
    <property type="term" value="F:DNA-binding transcription factor activity"/>
    <property type="evidence" value="ECO:0007669"/>
    <property type="project" value="TreeGrafter"/>
</dbReference>
<dbReference type="Gene3D" id="1.10.10.60">
    <property type="entry name" value="Homeodomain-like"/>
    <property type="match status" value="1"/>
</dbReference>
<organism evidence="5 6">
    <name type="scientific">Micromonospora coriariae</name>
    <dbReference type="NCBI Taxonomy" id="285665"/>
    <lineage>
        <taxon>Bacteria</taxon>
        <taxon>Bacillati</taxon>
        <taxon>Actinomycetota</taxon>
        <taxon>Actinomycetes</taxon>
        <taxon>Micromonosporales</taxon>
        <taxon>Micromonosporaceae</taxon>
        <taxon>Micromonospora</taxon>
    </lineage>
</organism>
<dbReference type="EMBL" id="LT607412">
    <property type="protein sequence ID" value="SCE86769.1"/>
    <property type="molecule type" value="Genomic_DNA"/>
</dbReference>
<dbReference type="Pfam" id="PF13305">
    <property type="entry name" value="TetR_C_33"/>
    <property type="match status" value="1"/>
</dbReference>
<reference evidence="6" key="1">
    <citation type="submission" date="2016-06" db="EMBL/GenBank/DDBJ databases">
        <authorList>
            <person name="Varghese N."/>
            <person name="Submissions Spin"/>
        </authorList>
    </citation>
    <scope>NUCLEOTIDE SEQUENCE [LARGE SCALE GENOMIC DNA]</scope>
    <source>
        <strain evidence="6">DSM 44875</strain>
    </source>
</reference>
<keyword evidence="6" id="KW-1185">Reference proteome</keyword>
<proteinExistence type="predicted"/>
<dbReference type="InterPro" id="IPR009057">
    <property type="entry name" value="Homeodomain-like_sf"/>
</dbReference>
<dbReference type="PANTHER" id="PTHR30055:SF239">
    <property type="entry name" value="TRANSCRIPTIONAL REGULATORY PROTEIN"/>
    <property type="match status" value="1"/>
</dbReference>
<feature type="domain" description="HTH-type transcriptional regulator MT1864/Rv1816-like C-terminal" evidence="4">
    <location>
        <begin position="82"/>
        <end position="179"/>
    </location>
</feature>
<keyword evidence="1" id="KW-0805">Transcription regulation</keyword>
<dbReference type="InterPro" id="IPR025996">
    <property type="entry name" value="MT1864/Rv1816-like_C"/>
</dbReference>
<dbReference type="GO" id="GO:0000976">
    <property type="term" value="F:transcription cis-regulatory region binding"/>
    <property type="evidence" value="ECO:0007669"/>
    <property type="project" value="TreeGrafter"/>
</dbReference>
<dbReference type="InterPro" id="IPR036271">
    <property type="entry name" value="Tet_transcr_reg_TetR-rel_C_sf"/>
</dbReference>
<dbReference type="SUPFAM" id="SSF48498">
    <property type="entry name" value="Tetracyclin repressor-like, C-terminal domain"/>
    <property type="match status" value="1"/>
</dbReference>
<protein>
    <submittedName>
        <fullName evidence="5">Transcriptional regulator, TetR family</fullName>
    </submittedName>
</protein>
<name>A0A1C4VST5_9ACTN</name>
<evidence type="ECO:0000313" key="6">
    <source>
        <dbReference type="Proteomes" id="UP000198243"/>
    </source>
</evidence>
<keyword evidence="3" id="KW-0804">Transcription</keyword>
<evidence type="ECO:0000259" key="4">
    <source>
        <dbReference type="Pfam" id="PF13305"/>
    </source>
</evidence>
<dbReference type="Gene3D" id="1.10.357.10">
    <property type="entry name" value="Tetracycline Repressor, domain 2"/>
    <property type="match status" value="1"/>
</dbReference>
<evidence type="ECO:0000256" key="2">
    <source>
        <dbReference type="ARBA" id="ARBA00023125"/>
    </source>
</evidence>
<dbReference type="OrthoDB" id="71867at2"/>
<accession>A0A1C4VST5</accession>
<dbReference type="Proteomes" id="UP000198243">
    <property type="component" value="Chromosome I"/>
</dbReference>
<dbReference type="RefSeq" id="WP_089018389.1">
    <property type="nucleotide sequence ID" value="NZ_LT607412.1"/>
</dbReference>
<dbReference type="AlphaFoldDB" id="A0A1C4VST5"/>
<dbReference type="PANTHER" id="PTHR30055">
    <property type="entry name" value="HTH-TYPE TRANSCRIPTIONAL REGULATOR RUTR"/>
    <property type="match status" value="1"/>
</dbReference>
<evidence type="ECO:0000313" key="5">
    <source>
        <dbReference type="EMBL" id="SCE86769.1"/>
    </source>
</evidence>
<evidence type="ECO:0000256" key="1">
    <source>
        <dbReference type="ARBA" id="ARBA00023015"/>
    </source>
</evidence>
<keyword evidence="2" id="KW-0238">DNA-binding</keyword>
<dbReference type="SUPFAM" id="SSF46689">
    <property type="entry name" value="Homeodomain-like"/>
    <property type="match status" value="1"/>
</dbReference>
<gene>
    <name evidence="5" type="ORF">GA0070607_2565</name>
</gene>
<evidence type="ECO:0000256" key="3">
    <source>
        <dbReference type="ARBA" id="ARBA00023163"/>
    </source>
</evidence>
<dbReference type="InterPro" id="IPR050109">
    <property type="entry name" value="HTH-type_TetR-like_transc_reg"/>
</dbReference>
<sequence>MPRSGLTRDRVVAQAATVADEVGFDRLALATVAKRLNVSLPALYKHIDSLAGLQRDVAVLGVRELTVAISTATVGRSGRDALHAAARAYREYALAHPGRAAAAVRAPDPADAEHLVVGRAAVEVLIALLRGYDITGDDAIHAVRAMRVVLHGFVTLEAAGGFGLPQSLDETFDRLVDSLDATFRAWAAGVPTKPS</sequence>